<dbReference type="Proteomes" id="UP000095280">
    <property type="component" value="Unplaced"/>
</dbReference>
<keyword evidence="1 3" id="KW-0479">Metal-binding</keyword>
<evidence type="ECO:0000259" key="5">
    <source>
        <dbReference type="PROSITE" id="PS50089"/>
    </source>
</evidence>
<dbReference type="PROSITE" id="PS50089">
    <property type="entry name" value="ZF_RING_2"/>
    <property type="match status" value="1"/>
</dbReference>
<evidence type="ECO:0000256" key="2">
    <source>
        <dbReference type="ARBA" id="ARBA00022833"/>
    </source>
</evidence>
<accession>A0A1I8H7K8</accession>
<dbReference type="Pfam" id="PF13920">
    <property type="entry name" value="zf-C3HC4_3"/>
    <property type="match status" value="1"/>
</dbReference>
<evidence type="ECO:0000256" key="4">
    <source>
        <dbReference type="SAM" id="MobiDB-lite"/>
    </source>
</evidence>
<keyword evidence="2" id="KW-0862">Zinc</keyword>
<evidence type="ECO:0000256" key="3">
    <source>
        <dbReference type="PROSITE-ProRule" id="PRU00175"/>
    </source>
</evidence>
<name>A0A1I8H7K8_9PLAT</name>
<sequence length="316" mass="33928">MSSRNDTDLLDQLITGCTDHEAAPERGFILVQAVVGASHPSQLVCNTRLQTSVSPELAKSGLFRKRLSNSTSAASAETTYCCCYCSADSQTGQSVGHSAACLMSVLSASTTAAFSNMRLKRTKTAQLLSSREISQVTGTAWQFGCPKELIALVSVRALAAIGDVQNGLKLLPGHVLEAWHYLEESVEPDLLRIAAKVAQQILSTDAEPSPQERERVVRPEVRAQDCPPLMTDGSRAAAATVNEPSPISRTASSQSQQQQPQLQVLDDRCKSCHRQVLSRTLLPCAHLALCQQCSEINQSCPVCGSAILATIVTYIC</sequence>
<proteinExistence type="predicted"/>
<dbReference type="GO" id="GO:0008270">
    <property type="term" value="F:zinc ion binding"/>
    <property type="evidence" value="ECO:0007669"/>
    <property type="project" value="UniProtKB-KW"/>
</dbReference>
<keyword evidence="6" id="KW-1185">Reference proteome</keyword>
<feature type="domain" description="RING-type" evidence="5">
    <location>
        <begin position="269"/>
        <end position="303"/>
    </location>
</feature>
<evidence type="ECO:0000256" key="1">
    <source>
        <dbReference type="ARBA" id="ARBA00022771"/>
    </source>
</evidence>
<dbReference type="AlphaFoldDB" id="A0A1I8H7K8"/>
<dbReference type="Gene3D" id="3.30.40.10">
    <property type="entry name" value="Zinc/RING finger domain, C3HC4 (zinc finger)"/>
    <property type="match status" value="1"/>
</dbReference>
<feature type="compositionally biased region" description="Polar residues" evidence="4">
    <location>
        <begin position="242"/>
        <end position="251"/>
    </location>
</feature>
<dbReference type="WBParaSite" id="maker-uti_cns_0004675-snap-gene-0.3-mRNA-1">
    <property type="protein sequence ID" value="maker-uti_cns_0004675-snap-gene-0.3-mRNA-1"/>
    <property type="gene ID" value="maker-uti_cns_0004675-snap-gene-0.3"/>
</dbReference>
<feature type="region of interest" description="Disordered" evidence="4">
    <location>
        <begin position="228"/>
        <end position="259"/>
    </location>
</feature>
<organism evidence="6 7">
    <name type="scientific">Macrostomum lignano</name>
    <dbReference type="NCBI Taxonomy" id="282301"/>
    <lineage>
        <taxon>Eukaryota</taxon>
        <taxon>Metazoa</taxon>
        <taxon>Spiralia</taxon>
        <taxon>Lophotrochozoa</taxon>
        <taxon>Platyhelminthes</taxon>
        <taxon>Rhabditophora</taxon>
        <taxon>Macrostomorpha</taxon>
        <taxon>Macrostomida</taxon>
        <taxon>Macrostomidae</taxon>
        <taxon>Macrostomum</taxon>
    </lineage>
</organism>
<dbReference type="InterPro" id="IPR001841">
    <property type="entry name" value="Znf_RING"/>
</dbReference>
<evidence type="ECO:0000313" key="7">
    <source>
        <dbReference type="WBParaSite" id="maker-uti_cns_0004675-snap-gene-0.3-mRNA-1"/>
    </source>
</evidence>
<dbReference type="InterPro" id="IPR013083">
    <property type="entry name" value="Znf_RING/FYVE/PHD"/>
</dbReference>
<evidence type="ECO:0000313" key="6">
    <source>
        <dbReference type="Proteomes" id="UP000095280"/>
    </source>
</evidence>
<reference evidence="7" key="1">
    <citation type="submission" date="2016-11" db="UniProtKB">
        <authorList>
            <consortium name="WormBaseParasite"/>
        </authorList>
    </citation>
    <scope>IDENTIFICATION</scope>
</reference>
<protein>
    <submittedName>
        <fullName evidence="7">RING-type domain-containing protein</fullName>
    </submittedName>
</protein>
<keyword evidence="1 3" id="KW-0863">Zinc-finger</keyword>